<name>A0ACC3TCR6_LIPKO</name>
<comment type="caution">
    <text evidence="1">The sequence shown here is derived from an EMBL/GenBank/DDBJ whole genome shotgun (WGS) entry which is preliminary data.</text>
</comment>
<evidence type="ECO:0000313" key="1">
    <source>
        <dbReference type="EMBL" id="KAK9240697.1"/>
    </source>
</evidence>
<keyword evidence="2" id="KW-1185">Reference proteome</keyword>
<reference evidence="2" key="1">
    <citation type="journal article" date="2024" name="Front. Bioeng. Biotechnol.">
        <title>Genome-scale model development and genomic sequencing of the oleaginous clade Lipomyces.</title>
        <authorList>
            <person name="Czajka J.J."/>
            <person name="Han Y."/>
            <person name="Kim J."/>
            <person name="Mondo S.J."/>
            <person name="Hofstad B.A."/>
            <person name="Robles A."/>
            <person name="Haridas S."/>
            <person name="Riley R."/>
            <person name="LaButti K."/>
            <person name="Pangilinan J."/>
            <person name="Andreopoulos W."/>
            <person name="Lipzen A."/>
            <person name="Yan J."/>
            <person name="Wang M."/>
            <person name="Ng V."/>
            <person name="Grigoriev I.V."/>
            <person name="Spatafora J.W."/>
            <person name="Magnuson J.K."/>
            <person name="Baker S.E."/>
            <person name="Pomraning K.R."/>
        </authorList>
    </citation>
    <scope>NUCLEOTIDE SEQUENCE [LARGE SCALE GENOMIC DNA]</scope>
    <source>
        <strain evidence="2">CBS 7786</strain>
    </source>
</reference>
<protein>
    <submittedName>
        <fullName evidence="1">Uncharacterized protein</fullName>
    </submittedName>
</protein>
<organism evidence="1 2">
    <name type="scientific">Lipomyces kononenkoae</name>
    <name type="common">Yeast</name>
    <dbReference type="NCBI Taxonomy" id="34357"/>
    <lineage>
        <taxon>Eukaryota</taxon>
        <taxon>Fungi</taxon>
        <taxon>Dikarya</taxon>
        <taxon>Ascomycota</taxon>
        <taxon>Saccharomycotina</taxon>
        <taxon>Lipomycetes</taxon>
        <taxon>Lipomycetales</taxon>
        <taxon>Lipomycetaceae</taxon>
        <taxon>Lipomyces</taxon>
    </lineage>
</organism>
<sequence length="183" mass="20355">MVFFIESVNIILIVSVLLSSLATADNGAGTVLCLYKLYQSNTKSPDITQAVGNYVWTLSVEGGIAMTAHFDDASLGRSEFKTVSWTDMNGDHSALVYLYHNKESANEHSAFVNFEGYSYHFIAGNVFVMPPGASGGDFVDTDYNSWWPAISQCSYGEYEWNYHPESTVVEPSGYFLYRNGMEK</sequence>
<dbReference type="Proteomes" id="UP001433508">
    <property type="component" value="Unassembled WGS sequence"/>
</dbReference>
<gene>
    <name evidence="1" type="ORF">V1525DRAFT_180337</name>
</gene>
<dbReference type="EMBL" id="MU971338">
    <property type="protein sequence ID" value="KAK9240697.1"/>
    <property type="molecule type" value="Genomic_DNA"/>
</dbReference>
<accession>A0ACC3TCR6</accession>
<proteinExistence type="predicted"/>
<evidence type="ECO:0000313" key="2">
    <source>
        <dbReference type="Proteomes" id="UP001433508"/>
    </source>
</evidence>